<sequence>MQLGCEARVTASCDGDGIWKIFVVQLLHNHDLSPTKSRIYRCNRSLPASVKKQLEVNDKAGIPLHKSFQAAVVEAGGYEELGFIEKDCRNYIEEFRRLRLGLGNASTITPQLSGLMFMYVKRDSHEFKCMEVRRSILPFQRQTNQTCLRTYP</sequence>
<evidence type="ECO:0000313" key="1">
    <source>
        <dbReference type="EMBL" id="VFQ66919.1"/>
    </source>
</evidence>
<keyword evidence="2" id="KW-1185">Reference proteome</keyword>
<dbReference type="EMBL" id="OOIL02000560">
    <property type="protein sequence ID" value="VFQ66919.1"/>
    <property type="molecule type" value="Genomic_DNA"/>
</dbReference>
<evidence type="ECO:0000313" key="2">
    <source>
        <dbReference type="Proteomes" id="UP000595140"/>
    </source>
</evidence>
<dbReference type="PANTHER" id="PTHR47718:SF13">
    <property type="entry name" value="OS09G0290500 PROTEIN"/>
    <property type="match status" value="1"/>
</dbReference>
<protein>
    <recommendedName>
        <fullName evidence="3">Protein FAR1-RELATED SEQUENCE</fullName>
    </recommendedName>
</protein>
<gene>
    <name evidence="1" type="ORF">CCAM_LOCUS8695</name>
</gene>
<accession>A0A484KUP3</accession>
<evidence type="ECO:0008006" key="3">
    <source>
        <dbReference type="Google" id="ProtNLM"/>
    </source>
</evidence>
<name>A0A484KUP3_9ASTE</name>
<dbReference type="OrthoDB" id="747268at2759"/>
<organism evidence="1 2">
    <name type="scientific">Cuscuta campestris</name>
    <dbReference type="NCBI Taxonomy" id="132261"/>
    <lineage>
        <taxon>Eukaryota</taxon>
        <taxon>Viridiplantae</taxon>
        <taxon>Streptophyta</taxon>
        <taxon>Embryophyta</taxon>
        <taxon>Tracheophyta</taxon>
        <taxon>Spermatophyta</taxon>
        <taxon>Magnoliopsida</taxon>
        <taxon>eudicotyledons</taxon>
        <taxon>Gunneridae</taxon>
        <taxon>Pentapetalae</taxon>
        <taxon>asterids</taxon>
        <taxon>lamiids</taxon>
        <taxon>Solanales</taxon>
        <taxon>Convolvulaceae</taxon>
        <taxon>Cuscuteae</taxon>
        <taxon>Cuscuta</taxon>
        <taxon>Cuscuta subgen. Grammica</taxon>
        <taxon>Cuscuta sect. Cleistogrammica</taxon>
    </lineage>
</organism>
<proteinExistence type="predicted"/>
<reference evidence="1 2" key="1">
    <citation type="submission" date="2018-04" db="EMBL/GenBank/DDBJ databases">
        <authorList>
            <person name="Vogel A."/>
        </authorList>
    </citation>
    <scope>NUCLEOTIDE SEQUENCE [LARGE SCALE GENOMIC DNA]</scope>
</reference>
<dbReference type="Proteomes" id="UP000595140">
    <property type="component" value="Unassembled WGS sequence"/>
</dbReference>
<dbReference type="AlphaFoldDB" id="A0A484KUP3"/>
<dbReference type="PANTHER" id="PTHR47718">
    <property type="entry name" value="OS01G0519700 PROTEIN"/>
    <property type="match status" value="1"/>
</dbReference>